<feature type="binding site" evidence="6">
    <location>
        <position position="428"/>
    </location>
    <ligand>
        <name>Ca(2+)</name>
        <dbReference type="ChEBI" id="CHEBI:29108"/>
    </ligand>
</feature>
<feature type="active site" evidence="5">
    <location>
        <position position="342"/>
    </location>
</feature>
<evidence type="ECO:0000256" key="5">
    <source>
        <dbReference type="PIRSR" id="PIRSR601382-1"/>
    </source>
</evidence>
<evidence type="ECO:0000256" key="3">
    <source>
        <dbReference type="ARBA" id="ARBA00022824"/>
    </source>
</evidence>
<dbReference type="PANTHER" id="PTHR45679:SF5">
    <property type="entry name" value="ER DEGRADATION-ENHANCING ALPHA-MANNOSIDASE-LIKE PROTEIN 1"/>
    <property type="match status" value="1"/>
</dbReference>
<comment type="similarity">
    <text evidence="2 7">Belongs to the glycosyl hydrolase 47 family.</text>
</comment>
<comment type="caution">
    <text evidence="9">The sequence shown here is derived from an EMBL/GenBank/DDBJ whole genome shotgun (WGS) entry which is preliminary data.</text>
</comment>
<comment type="subcellular location">
    <subcellularLocation>
        <location evidence="1">Endoplasmic reticulum</location>
    </subcellularLocation>
</comment>
<proteinExistence type="inferred from homology"/>
<dbReference type="GO" id="GO:0016020">
    <property type="term" value="C:membrane"/>
    <property type="evidence" value="ECO:0007669"/>
    <property type="project" value="InterPro"/>
</dbReference>
<keyword evidence="4" id="KW-0325">Glycoprotein</keyword>
<dbReference type="GO" id="GO:0004571">
    <property type="term" value="F:mannosyl-oligosaccharide 1,2-alpha-mannosidase activity"/>
    <property type="evidence" value="ECO:0007669"/>
    <property type="project" value="InterPro"/>
</dbReference>
<dbReference type="SUPFAM" id="SSF48225">
    <property type="entry name" value="Seven-hairpin glycosidases"/>
    <property type="match status" value="1"/>
</dbReference>
<dbReference type="EMBL" id="JANBOI010000171">
    <property type="protein sequence ID" value="KAJ1733051.1"/>
    <property type="molecule type" value="Genomic_DNA"/>
</dbReference>
<keyword evidence="7" id="KW-0378">Hydrolase</keyword>
<dbReference type="GO" id="GO:1904380">
    <property type="term" value="P:endoplasmic reticulum mannose trimming"/>
    <property type="evidence" value="ECO:0007669"/>
    <property type="project" value="InterPro"/>
</dbReference>
<sequence length="832" mass="92071">MSYAFPFDELKPISCVGRGRDRADPENFGLNDVLGDYLLTLVDTLDTLAILGDKGEFARAVENTLAYLGDFNIDSHVQVFEVTIRMLGGLLSAHIIATDEEDTLGMRLDGNGTYDGGLLRLARDLGYRLLPAFEASPNGIPFPRTNLKHGFPKGETSSTCTAGVGTLLLEFGVLSRLTNETIFEDVARLALSDMWAARSKHNLFGNTYDLEQQTWTHPVAGIGAGVDSIYEYLLKSYVYFGDERYLQAFDASYAALLQYSRDTTGGYAFYNVHMRTTEVASLWVDALSAFFPGLMVLAGDVDGAESAYLLYYHLWRRFRAMPERFNLYTREPDLPYYLLRPEFIETTYYLYRATRDPFYLSVGEMVLNDLNDLMRTSCGFTAMEDVVTHALEERMDSFVLSETFKYLYLLFDDDNPLHKLHTNYVFTTEGHVLLPLSAVRGESKQYPRGSSFSKRKLRHAGHPPSHLKPSMLKIDNIQRKLRNARGGEDLFAFPVFPDANATRARGSGGAGRLRRCPAPRALGVAVHPLPADLAGALRLPGRQGPLGQLHGLQQVVRALQSEAGHSAAQRAYLLTLHAAMSTVTLPQRSDFDNVGTLVYHGGMAINESKGTRSAPWVDSRSAFVKSAQRIAQEFGGMCSVPSHLVFSQRQEAWRTQMLTDAAAAAETQHVVDIPGDADTWMVPGTSQYSITEYLFARSTGGRIVITNVPSSPTSRRGVPMLRDLRIEGPDVGNWMSPEAFHEQQHEQLGCGERLMLGAAEDPGTEVPRPKHRGYAASTDQNDGLKQQRLVFTNGAGQVIRGAKTDVVIVGTAVIDELEADLAVGRYVEVELL</sequence>
<evidence type="ECO:0000313" key="10">
    <source>
        <dbReference type="Proteomes" id="UP001143981"/>
    </source>
</evidence>
<evidence type="ECO:0000256" key="8">
    <source>
        <dbReference type="SAM" id="MobiDB-lite"/>
    </source>
</evidence>
<dbReference type="GO" id="GO:0036503">
    <property type="term" value="P:ERAD pathway"/>
    <property type="evidence" value="ECO:0007669"/>
    <property type="project" value="UniProtKB-ARBA"/>
</dbReference>
<dbReference type="InterPro" id="IPR044674">
    <property type="entry name" value="EDEM1/2/3"/>
</dbReference>
<reference evidence="9" key="1">
    <citation type="submission" date="2022-07" db="EMBL/GenBank/DDBJ databases">
        <title>Phylogenomic reconstructions and comparative analyses of Kickxellomycotina fungi.</title>
        <authorList>
            <person name="Reynolds N.K."/>
            <person name="Stajich J.E."/>
            <person name="Barry K."/>
            <person name="Grigoriev I.V."/>
            <person name="Crous P."/>
            <person name="Smith M.E."/>
        </authorList>
    </citation>
    <scope>NUCLEOTIDE SEQUENCE</scope>
    <source>
        <strain evidence="9">BCRC 34381</strain>
    </source>
</reference>
<protein>
    <recommendedName>
        <fullName evidence="7">alpha-1,2-Mannosidase</fullName>
        <ecNumber evidence="7">3.2.1.-</ecNumber>
    </recommendedName>
</protein>
<dbReference type="InterPro" id="IPR036026">
    <property type="entry name" value="Seven-hairpin_glycosidases"/>
</dbReference>
<dbReference type="EC" id="3.2.1.-" evidence="7"/>
<comment type="cofactor">
    <cofactor evidence="6">
        <name>Ca(2+)</name>
        <dbReference type="ChEBI" id="CHEBI:29108"/>
    </cofactor>
</comment>
<evidence type="ECO:0000313" key="9">
    <source>
        <dbReference type="EMBL" id="KAJ1733051.1"/>
    </source>
</evidence>
<dbReference type="Proteomes" id="UP001143981">
    <property type="component" value="Unassembled WGS sequence"/>
</dbReference>
<keyword evidence="6" id="KW-0479">Metal-binding</keyword>
<dbReference type="GO" id="GO:0005975">
    <property type="term" value="P:carbohydrate metabolic process"/>
    <property type="evidence" value="ECO:0007669"/>
    <property type="project" value="InterPro"/>
</dbReference>
<evidence type="ECO:0000256" key="2">
    <source>
        <dbReference type="ARBA" id="ARBA00007658"/>
    </source>
</evidence>
<feature type="region of interest" description="Disordered" evidence="8">
    <location>
        <begin position="445"/>
        <end position="469"/>
    </location>
</feature>
<dbReference type="PANTHER" id="PTHR45679">
    <property type="entry name" value="ER DEGRADATION-ENHANCING ALPHA-MANNOSIDASE-LIKE PROTEIN 2"/>
    <property type="match status" value="1"/>
</dbReference>
<name>A0A9W7YG37_9FUNG</name>
<keyword evidence="6" id="KW-0106">Calcium</keyword>
<dbReference type="Pfam" id="PF01532">
    <property type="entry name" value="Glyco_hydro_47"/>
    <property type="match status" value="1"/>
</dbReference>
<dbReference type="PRINTS" id="PR00747">
    <property type="entry name" value="GLYHDRLASE47"/>
</dbReference>
<dbReference type="Gene3D" id="1.50.10.10">
    <property type="match status" value="1"/>
</dbReference>
<dbReference type="InterPro" id="IPR001382">
    <property type="entry name" value="Glyco_hydro_47"/>
</dbReference>
<evidence type="ECO:0000256" key="7">
    <source>
        <dbReference type="RuleBase" id="RU361193"/>
    </source>
</evidence>
<accession>A0A9W7YG37</accession>
<evidence type="ECO:0000256" key="1">
    <source>
        <dbReference type="ARBA" id="ARBA00004240"/>
    </source>
</evidence>
<evidence type="ECO:0000256" key="4">
    <source>
        <dbReference type="ARBA" id="ARBA00023180"/>
    </source>
</evidence>
<keyword evidence="7" id="KW-0326">Glycosidase</keyword>
<feature type="active site" evidence="5">
    <location>
        <position position="227"/>
    </location>
</feature>
<dbReference type="GO" id="GO:0005509">
    <property type="term" value="F:calcium ion binding"/>
    <property type="evidence" value="ECO:0007669"/>
    <property type="project" value="InterPro"/>
</dbReference>
<feature type="active site" description="Proton donor" evidence="5">
    <location>
        <position position="81"/>
    </location>
</feature>
<dbReference type="InterPro" id="IPR012341">
    <property type="entry name" value="6hp_glycosidase-like_sf"/>
</dbReference>
<gene>
    <name evidence="9" type="ORF">LPJ61_001744</name>
</gene>
<keyword evidence="3" id="KW-0256">Endoplasmic reticulum</keyword>
<dbReference type="OrthoDB" id="8118055at2759"/>
<feature type="active site" description="Proton donor" evidence="5">
    <location>
        <position position="323"/>
    </location>
</feature>
<dbReference type="GO" id="GO:0044322">
    <property type="term" value="C:endoplasmic reticulum quality control compartment"/>
    <property type="evidence" value="ECO:0007669"/>
    <property type="project" value="GOC"/>
</dbReference>
<evidence type="ECO:0000256" key="6">
    <source>
        <dbReference type="PIRSR" id="PIRSR601382-2"/>
    </source>
</evidence>
<keyword evidence="10" id="KW-1185">Reference proteome</keyword>
<organism evidence="9 10">
    <name type="scientific">Coemansia biformis</name>
    <dbReference type="NCBI Taxonomy" id="1286918"/>
    <lineage>
        <taxon>Eukaryota</taxon>
        <taxon>Fungi</taxon>
        <taxon>Fungi incertae sedis</taxon>
        <taxon>Zoopagomycota</taxon>
        <taxon>Kickxellomycotina</taxon>
        <taxon>Kickxellomycetes</taxon>
        <taxon>Kickxellales</taxon>
        <taxon>Kickxellaceae</taxon>
        <taxon>Coemansia</taxon>
    </lineage>
</organism>
<dbReference type="AlphaFoldDB" id="A0A9W7YG37"/>